<evidence type="ECO:0000313" key="7">
    <source>
        <dbReference type="Proteomes" id="UP000029227"/>
    </source>
</evidence>
<dbReference type="Pfam" id="PF03466">
    <property type="entry name" value="LysR_substrate"/>
    <property type="match status" value="1"/>
</dbReference>
<feature type="domain" description="HTH lysR-type" evidence="5">
    <location>
        <begin position="4"/>
        <end position="61"/>
    </location>
</feature>
<dbReference type="AlphaFoldDB" id="A0A090RFA9"/>
<dbReference type="InterPro" id="IPR005119">
    <property type="entry name" value="LysR_subst-bd"/>
</dbReference>
<dbReference type="CDD" id="cd08422">
    <property type="entry name" value="PBP2_CrgA_like"/>
    <property type="match status" value="1"/>
</dbReference>
<dbReference type="InterPro" id="IPR000847">
    <property type="entry name" value="LysR_HTH_N"/>
</dbReference>
<dbReference type="Proteomes" id="UP000029227">
    <property type="component" value="Unassembled WGS sequence"/>
</dbReference>
<dbReference type="Gene3D" id="3.40.190.290">
    <property type="match status" value="1"/>
</dbReference>
<evidence type="ECO:0000256" key="4">
    <source>
        <dbReference type="ARBA" id="ARBA00023163"/>
    </source>
</evidence>
<comment type="caution">
    <text evidence="6">The sequence shown here is derived from an EMBL/GenBank/DDBJ whole genome shotgun (WGS) entry which is preliminary data.</text>
</comment>
<evidence type="ECO:0000256" key="2">
    <source>
        <dbReference type="ARBA" id="ARBA00023015"/>
    </source>
</evidence>
<evidence type="ECO:0000256" key="3">
    <source>
        <dbReference type="ARBA" id="ARBA00023125"/>
    </source>
</evidence>
<gene>
    <name evidence="6" type="ORF">JCM19237_1897</name>
</gene>
<evidence type="ECO:0000259" key="5">
    <source>
        <dbReference type="PROSITE" id="PS50931"/>
    </source>
</evidence>
<keyword evidence="4" id="KW-0804">Transcription</keyword>
<name>A0A090RFA9_9GAMM</name>
<dbReference type="GO" id="GO:0006351">
    <property type="term" value="P:DNA-templated transcription"/>
    <property type="evidence" value="ECO:0007669"/>
    <property type="project" value="TreeGrafter"/>
</dbReference>
<dbReference type="Pfam" id="PF00126">
    <property type="entry name" value="HTH_1"/>
    <property type="match status" value="1"/>
</dbReference>
<dbReference type="PANTHER" id="PTHR30537">
    <property type="entry name" value="HTH-TYPE TRANSCRIPTIONAL REGULATOR"/>
    <property type="match status" value="1"/>
</dbReference>
<accession>A0A090RFA9</accession>
<dbReference type="Gene3D" id="1.10.10.10">
    <property type="entry name" value="Winged helix-like DNA-binding domain superfamily/Winged helix DNA-binding domain"/>
    <property type="match status" value="1"/>
</dbReference>
<dbReference type="InterPro" id="IPR036388">
    <property type="entry name" value="WH-like_DNA-bd_sf"/>
</dbReference>
<dbReference type="GO" id="GO:0003700">
    <property type="term" value="F:DNA-binding transcription factor activity"/>
    <property type="evidence" value="ECO:0007669"/>
    <property type="project" value="InterPro"/>
</dbReference>
<dbReference type="eggNOG" id="COG0583">
    <property type="taxonomic scope" value="Bacteria"/>
</dbReference>
<evidence type="ECO:0000256" key="1">
    <source>
        <dbReference type="ARBA" id="ARBA00009437"/>
    </source>
</evidence>
<comment type="similarity">
    <text evidence="1">Belongs to the LysR transcriptional regulatory family.</text>
</comment>
<dbReference type="GO" id="GO:0043565">
    <property type="term" value="F:sequence-specific DNA binding"/>
    <property type="evidence" value="ECO:0007669"/>
    <property type="project" value="TreeGrafter"/>
</dbReference>
<proteinExistence type="inferred from homology"/>
<dbReference type="PANTHER" id="PTHR30537:SF5">
    <property type="entry name" value="HTH-TYPE TRANSCRIPTIONAL ACTIVATOR TTDR-RELATED"/>
    <property type="match status" value="1"/>
</dbReference>
<sequence>MHSLNLNLLRTFYNVILYGSFSIAADKLYISKSVVSKHIKLLEESLNCTLIQRTTRTINLTDEGRYLYEQCAKIFDSISDCYEYIDDRKGEVRGKLRIKMPPVLEHDAFMTDVITKVMMQYPNLNIDIVFDNAIGDLVGEGFDVAFYIGQPSDSSYKCRKVKALKTYIVASPDYLALHGEPLTPQDLVNHRCMNYAHCLTQKKWTFIDEQGELNDSVSPYIDSYIESHSERQLAEFAARGLGITASLAFIAQPYLEQGTLVSLLSDYTWDTSLYILYPDNVVVPLKTRKFIDQLFNQ</sequence>
<keyword evidence="2" id="KW-0805">Transcription regulation</keyword>
<dbReference type="SUPFAM" id="SSF53850">
    <property type="entry name" value="Periplasmic binding protein-like II"/>
    <property type="match status" value="1"/>
</dbReference>
<dbReference type="FunFam" id="1.10.10.10:FF:000001">
    <property type="entry name" value="LysR family transcriptional regulator"/>
    <property type="match status" value="1"/>
</dbReference>
<dbReference type="EMBL" id="BBMN01000010">
    <property type="protein sequence ID" value="GAL06252.1"/>
    <property type="molecule type" value="Genomic_DNA"/>
</dbReference>
<organism evidence="6 7">
    <name type="scientific">Photobacterium aphoticum</name>
    <dbReference type="NCBI Taxonomy" id="754436"/>
    <lineage>
        <taxon>Bacteria</taxon>
        <taxon>Pseudomonadati</taxon>
        <taxon>Pseudomonadota</taxon>
        <taxon>Gammaproteobacteria</taxon>
        <taxon>Vibrionales</taxon>
        <taxon>Vibrionaceae</taxon>
        <taxon>Photobacterium</taxon>
    </lineage>
</organism>
<protein>
    <submittedName>
        <fullName evidence="6">Transcriptional regulator LysR family</fullName>
    </submittedName>
</protein>
<dbReference type="STRING" id="754436.JCM19237_1897"/>
<evidence type="ECO:0000313" key="6">
    <source>
        <dbReference type="EMBL" id="GAL06252.1"/>
    </source>
</evidence>
<dbReference type="SUPFAM" id="SSF46785">
    <property type="entry name" value="Winged helix' DNA-binding domain"/>
    <property type="match status" value="1"/>
</dbReference>
<dbReference type="PROSITE" id="PS50931">
    <property type="entry name" value="HTH_LYSR"/>
    <property type="match status" value="1"/>
</dbReference>
<keyword evidence="3" id="KW-0238">DNA-binding</keyword>
<dbReference type="InterPro" id="IPR058163">
    <property type="entry name" value="LysR-type_TF_proteobact-type"/>
</dbReference>
<dbReference type="InterPro" id="IPR036390">
    <property type="entry name" value="WH_DNA-bd_sf"/>
</dbReference>
<reference evidence="6 7" key="1">
    <citation type="journal article" date="2014" name="Genome Announc.">
        <title>Draft Genome Sequences of Two Vibrionaceae Species, Vibrio ponticus C121 and Photobacterium aphoticum C119, Isolated as Coral Reef Microbiota.</title>
        <authorList>
            <person name="Al-saari N."/>
            <person name="Meirelles P.M."/>
            <person name="Mino S."/>
            <person name="Suda W."/>
            <person name="Oshima K."/>
            <person name="Hattori M."/>
            <person name="Ohkuma M."/>
            <person name="Thompson F.L."/>
            <person name="Gomez-Gil B."/>
            <person name="Sawabe T."/>
            <person name="Sawabe T."/>
        </authorList>
    </citation>
    <scope>NUCLEOTIDE SEQUENCE [LARGE SCALE GENOMIC DNA]</scope>
    <source>
        <strain evidence="6 7">JCM 19237</strain>
    </source>
</reference>